<dbReference type="Gene3D" id="2.60.220.10">
    <property type="entry name" value="Polysaccharide lyase family 8-like, C-terminal"/>
    <property type="match status" value="1"/>
</dbReference>
<feature type="domain" description="Glycosyl hydrolase family 98 C-terminal" evidence="3">
    <location>
        <begin position="344"/>
        <end position="593"/>
    </location>
</feature>
<keyword evidence="4" id="KW-0326">Glycosidase</keyword>
<feature type="signal peptide" evidence="1">
    <location>
        <begin position="1"/>
        <end position="30"/>
    </location>
</feature>
<protein>
    <submittedName>
        <fullName evidence="4">Blood-group-substance endo-1,4-beta-galactosidase</fullName>
        <ecNumber evidence="4">3.2.1.102</ecNumber>
    </submittedName>
</protein>
<feature type="domain" description="Glycosyl hydrolase family 98 central" evidence="2">
    <location>
        <begin position="37"/>
        <end position="340"/>
    </location>
</feature>
<evidence type="ECO:0000313" key="5">
    <source>
        <dbReference type="Proteomes" id="UP000405524"/>
    </source>
</evidence>
<sequence length="603" mass="67220">MDVTRRQAIKSAAAALGAVTATALPGVARADDAPAAARASAMRTTINNASPLLLSAVYGNTPDSLWWGNTLEGAWAAVPDDIKPYAAIELHPAKVCKPTSCIPRDTPELRAWYTHMLDEAQRMDIPVFIVIMSAGERQTVPAEWLAEQFDTYSVLRGAMNIENYWIYNDDLPTNAAKYLEVCARYGGHFIWHDHENWFWQRVMSNKAFAEAAVKYSKNLVIATKNTPIRDNASTDGIVNGMWLTGICENWGASMDTWKWWEKHFTKPFDPVGARPRDMRSYASEPEAMIACEMLNVYANGGTVYNFECAAYTFLDNDAPTPAYLDAIVPFFRFAVANPAPSRDAVLSRTKAVFWERDGGIEAVPDFYSGLNMDDESLPLYDSGRYHVLPVIMSRVDETAIKRLFPGAAILTKKSAELARKKEYLDSLYTIASEGDAFAQRVGDSWCAYNSNANENKAQKAVLPLLVNGCSSVEATLQPHSYAIVQETPYVVMVTVQNYVTDKTAMWELEGNFDASESWKQGELDLTDWLSANYCVRPADSERRVTEFVLRGVGRERPMVDFTGDGHAFTHEESWNEAEGTFTVTLRHNGEVRILMRAKSASGE</sequence>
<proteinExistence type="predicted"/>
<organism evidence="4 5">
    <name type="scientific">Collinsella intestinalis</name>
    <dbReference type="NCBI Taxonomy" id="147207"/>
    <lineage>
        <taxon>Bacteria</taxon>
        <taxon>Bacillati</taxon>
        <taxon>Actinomycetota</taxon>
        <taxon>Coriobacteriia</taxon>
        <taxon>Coriobacteriales</taxon>
        <taxon>Coriobacteriaceae</taxon>
        <taxon>Collinsella</taxon>
    </lineage>
</organism>
<feature type="chain" id="PRO_5023923925" evidence="1">
    <location>
        <begin position="31"/>
        <end position="603"/>
    </location>
</feature>
<dbReference type="OrthoDB" id="2479530at2"/>
<dbReference type="Gene3D" id="3.30.2330.20">
    <property type="entry name" value="family 98 glycoside hydrolase"/>
    <property type="match status" value="1"/>
</dbReference>
<dbReference type="RefSeq" id="WP_152063571.1">
    <property type="nucleotide sequence ID" value="NZ_CABWIC010000011.1"/>
</dbReference>
<dbReference type="Gene3D" id="3.20.20.80">
    <property type="entry name" value="Glycosidases"/>
    <property type="match status" value="1"/>
</dbReference>
<reference evidence="4 5" key="1">
    <citation type="submission" date="2019-10" db="EMBL/GenBank/DDBJ databases">
        <authorList>
            <person name="Wolf R A."/>
        </authorList>
    </citation>
    <scope>NUCLEOTIDE SEQUENCE [LARGE SCALE GENOMIC DNA]</scope>
    <source>
        <strain evidence="4">Collinsella_intestinalis_DSM_13632</strain>
    </source>
</reference>
<dbReference type="Pfam" id="PF08307">
    <property type="entry name" value="Glyco_hydro_98C"/>
    <property type="match status" value="1"/>
</dbReference>
<dbReference type="EMBL" id="CABWIC010000011">
    <property type="protein sequence ID" value="VWL98025.1"/>
    <property type="molecule type" value="Genomic_DNA"/>
</dbReference>
<accession>A0A5K1J4L5</accession>
<dbReference type="GeneID" id="77465964"/>
<evidence type="ECO:0000256" key="1">
    <source>
        <dbReference type="SAM" id="SignalP"/>
    </source>
</evidence>
<dbReference type="AlphaFoldDB" id="A0A5K1J4L5"/>
<dbReference type="InterPro" id="IPR006311">
    <property type="entry name" value="TAT_signal"/>
</dbReference>
<dbReference type="InterPro" id="IPR013191">
    <property type="entry name" value="GH98_central"/>
</dbReference>
<evidence type="ECO:0000313" key="4">
    <source>
        <dbReference type="EMBL" id="VWL98025.1"/>
    </source>
</evidence>
<evidence type="ECO:0000259" key="3">
    <source>
        <dbReference type="Pfam" id="PF08307"/>
    </source>
</evidence>
<dbReference type="Proteomes" id="UP000405524">
    <property type="component" value="Unassembled WGS sequence"/>
</dbReference>
<gene>
    <name evidence="4" type="primary">eabC</name>
    <name evidence="4" type="ORF">JKKLCJKK_00979</name>
</gene>
<dbReference type="EC" id="3.2.1.102" evidence="4"/>
<dbReference type="InterPro" id="IPR013190">
    <property type="entry name" value="GH98_C"/>
</dbReference>
<keyword evidence="4" id="KW-0378">Hydrolase</keyword>
<dbReference type="GO" id="GO:0005975">
    <property type="term" value="P:carbohydrate metabolic process"/>
    <property type="evidence" value="ECO:0007669"/>
    <property type="project" value="InterPro"/>
</dbReference>
<keyword evidence="1" id="KW-0732">Signal</keyword>
<dbReference type="PROSITE" id="PS51318">
    <property type="entry name" value="TAT"/>
    <property type="match status" value="1"/>
</dbReference>
<dbReference type="Pfam" id="PF08306">
    <property type="entry name" value="Glyco_hydro_98M"/>
    <property type="match status" value="1"/>
</dbReference>
<evidence type="ECO:0000259" key="2">
    <source>
        <dbReference type="Pfam" id="PF08306"/>
    </source>
</evidence>
<name>A0A5K1J4L5_9ACTN</name>
<dbReference type="GO" id="GO:0033929">
    <property type="term" value="F:blood-group-substance endo-1,4-beta-galactosidase activity"/>
    <property type="evidence" value="ECO:0007669"/>
    <property type="project" value="UniProtKB-EC"/>
</dbReference>
<dbReference type="InterPro" id="IPR011071">
    <property type="entry name" value="Lyase_8-like_C"/>
</dbReference>